<dbReference type="Gene3D" id="2.60.120.590">
    <property type="entry name" value="Alpha-ketoglutarate-dependent dioxygenase AlkB-like"/>
    <property type="match status" value="1"/>
</dbReference>
<dbReference type="EMBL" id="JAANES010000001">
    <property type="protein sequence ID" value="MBS3018186.1"/>
    <property type="molecule type" value="Genomic_DNA"/>
</dbReference>
<sequence length="197" mass="23107">MQAGLFDDQSLQTSIPGLRYEENFLSSTEEAHLIEVIQSLPFKSAKYKQYFAKRRVVGFGGSFDFETNQLKPGQPLDQRLLPLRMRVAQWANMDPERLSHALVSEYSPGTPLGWHRDVPDFENIFGISFGATATLKFRPYPYNPKRPHQTFSLEVRPRSIYVMRGDARWKWQHCVEETSEMRWSVTFRDMRRPRHPI</sequence>
<proteinExistence type="predicted"/>
<dbReference type="InterPro" id="IPR027450">
    <property type="entry name" value="AlkB-like"/>
</dbReference>
<dbReference type="RefSeq" id="WP_211456127.1">
    <property type="nucleotide sequence ID" value="NZ_JAANES010000001.1"/>
</dbReference>
<accession>A0ABS5LPN1</accession>
<evidence type="ECO:0000313" key="2">
    <source>
        <dbReference type="EMBL" id="MBS3018186.1"/>
    </source>
</evidence>
<dbReference type="InterPro" id="IPR032857">
    <property type="entry name" value="ALKBH4"/>
</dbReference>
<evidence type="ECO:0000313" key="3">
    <source>
        <dbReference type="Proteomes" id="UP001647436"/>
    </source>
</evidence>
<gene>
    <name evidence="2" type="ORF">DJFAAGMI_00917</name>
</gene>
<organism evidence="2 3">
    <name type="scientific">Comamonas brasiliensis</name>
    <dbReference type="NCBI Taxonomy" id="1812482"/>
    <lineage>
        <taxon>Bacteria</taxon>
        <taxon>Pseudomonadati</taxon>
        <taxon>Pseudomonadota</taxon>
        <taxon>Betaproteobacteria</taxon>
        <taxon>Burkholderiales</taxon>
        <taxon>Comamonadaceae</taxon>
        <taxon>Comamonas</taxon>
    </lineage>
</organism>
<dbReference type="SUPFAM" id="SSF51197">
    <property type="entry name" value="Clavaminate synthase-like"/>
    <property type="match status" value="1"/>
</dbReference>
<comment type="caution">
    <text evidence="2">The sequence shown here is derived from an EMBL/GenBank/DDBJ whole genome shotgun (WGS) entry which is preliminary data.</text>
</comment>
<keyword evidence="3" id="KW-1185">Reference proteome</keyword>
<dbReference type="PROSITE" id="PS51471">
    <property type="entry name" value="FE2OG_OXY"/>
    <property type="match status" value="1"/>
</dbReference>
<feature type="domain" description="Fe2OG dioxygenase" evidence="1">
    <location>
        <begin position="97"/>
        <end position="191"/>
    </location>
</feature>
<evidence type="ECO:0000259" key="1">
    <source>
        <dbReference type="PROSITE" id="PS51471"/>
    </source>
</evidence>
<dbReference type="InterPro" id="IPR037151">
    <property type="entry name" value="AlkB-like_sf"/>
</dbReference>
<protein>
    <recommendedName>
        <fullName evidence="1">Fe2OG dioxygenase domain-containing protein</fullName>
    </recommendedName>
</protein>
<dbReference type="Pfam" id="PF13532">
    <property type="entry name" value="2OG-FeII_Oxy_2"/>
    <property type="match status" value="1"/>
</dbReference>
<dbReference type="PANTHER" id="PTHR12463:SF1">
    <property type="entry name" value="2-OXOGLUTARATE AND FE-DEPENDENT OXYGENASE FAMILY PROTEIN"/>
    <property type="match status" value="1"/>
</dbReference>
<dbReference type="InterPro" id="IPR005123">
    <property type="entry name" value="Oxoglu/Fe-dep_dioxygenase_dom"/>
</dbReference>
<dbReference type="PANTHER" id="PTHR12463">
    <property type="entry name" value="OXYGENASE-RELATED"/>
    <property type="match status" value="1"/>
</dbReference>
<name>A0ABS5LPN1_9BURK</name>
<reference evidence="2 3" key="1">
    <citation type="submission" date="2020-03" db="EMBL/GenBank/DDBJ databases">
        <title>The role of nitrogen metabolism on polyethylene biodegradation.</title>
        <authorList>
            <person name="Peixoto J."/>
            <person name="Vizzotto C.S."/>
            <person name="Ramos A."/>
            <person name="Alves G."/>
            <person name="Steindorff A."/>
            <person name="Kruger R."/>
        </authorList>
    </citation>
    <scope>NUCLEOTIDE SEQUENCE [LARGE SCALE GENOMIC DNA]</scope>
    <source>
        <strain evidence="2 3">PE63</strain>
    </source>
</reference>
<dbReference type="Proteomes" id="UP001647436">
    <property type="component" value="Unassembled WGS sequence"/>
</dbReference>